<accession>A0A4S8Q709</accession>
<sequence>MNRLGRWWGRIVALFAAAMVGWALLAPAWLSGPAPSDAADSPAPGPANPVLSEAEAAAHWAWWGSAAAPMLLAALGFGAFWWMRRRLRSATRCAAASRAPRRP</sequence>
<keyword evidence="3" id="KW-1185">Reference proteome</keyword>
<dbReference type="EMBL" id="STGY01000060">
    <property type="protein sequence ID" value="THV40093.1"/>
    <property type="molecule type" value="Genomic_DNA"/>
</dbReference>
<gene>
    <name evidence="2" type="ORF">FAB82_16335</name>
</gene>
<keyword evidence="1" id="KW-1133">Transmembrane helix</keyword>
<proteinExistence type="predicted"/>
<reference evidence="3" key="1">
    <citation type="submission" date="2019-04" db="EMBL/GenBank/DDBJ databases">
        <title>Nocardioides xinjiangensis sp. nov.</title>
        <authorList>
            <person name="Liu S."/>
        </authorList>
    </citation>
    <scope>NUCLEOTIDE SEQUENCE [LARGE SCALE GENOMIC DNA]</scope>
    <source>
        <strain evidence="3">18</strain>
    </source>
</reference>
<keyword evidence="1" id="KW-0472">Membrane</keyword>
<dbReference type="RefSeq" id="WP_136535607.1">
    <property type="nucleotide sequence ID" value="NZ_STGY01000060.1"/>
</dbReference>
<name>A0A4S8Q709_9ACTN</name>
<dbReference type="Proteomes" id="UP000308760">
    <property type="component" value="Unassembled WGS sequence"/>
</dbReference>
<comment type="caution">
    <text evidence="2">The sequence shown here is derived from an EMBL/GenBank/DDBJ whole genome shotgun (WGS) entry which is preliminary data.</text>
</comment>
<evidence type="ECO:0000256" key="1">
    <source>
        <dbReference type="SAM" id="Phobius"/>
    </source>
</evidence>
<dbReference type="AlphaFoldDB" id="A0A4S8Q709"/>
<evidence type="ECO:0000313" key="3">
    <source>
        <dbReference type="Proteomes" id="UP000308760"/>
    </source>
</evidence>
<keyword evidence="1" id="KW-0812">Transmembrane</keyword>
<reference evidence="2 3" key="2">
    <citation type="submission" date="2019-05" db="EMBL/GenBank/DDBJ databases">
        <title>Glycomyces buryatensis sp. nov.</title>
        <authorList>
            <person name="Nikitina E."/>
        </authorList>
    </citation>
    <scope>NUCLEOTIDE SEQUENCE [LARGE SCALE GENOMIC DNA]</scope>
    <source>
        <strain evidence="2 3">18</strain>
    </source>
</reference>
<feature type="transmembrane region" description="Helical" evidence="1">
    <location>
        <begin position="62"/>
        <end position="82"/>
    </location>
</feature>
<organism evidence="2 3">
    <name type="scientific">Glycomyces buryatensis</name>
    <dbReference type="NCBI Taxonomy" id="2570927"/>
    <lineage>
        <taxon>Bacteria</taxon>
        <taxon>Bacillati</taxon>
        <taxon>Actinomycetota</taxon>
        <taxon>Actinomycetes</taxon>
        <taxon>Glycomycetales</taxon>
        <taxon>Glycomycetaceae</taxon>
        <taxon>Glycomyces</taxon>
    </lineage>
</organism>
<protein>
    <submittedName>
        <fullName evidence="2">Uncharacterized protein</fullName>
    </submittedName>
</protein>
<evidence type="ECO:0000313" key="2">
    <source>
        <dbReference type="EMBL" id="THV40093.1"/>
    </source>
</evidence>